<dbReference type="InterPro" id="IPR048254">
    <property type="entry name" value="CDP_ALCOHOL_P_TRANSF_CS"/>
</dbReference>
<dbReference type="GO" id="GO:0016780">
    <property type="term" value="F:phosphotransferase activity, for other substituted phosphate groups"/>
    <property type="evidence" value="ECO:0007669"/>
    <property type="project" value="InterPro"/>
</dbReference>
<dbReference type="OrthoDB" id="196717at2759"/>
<reference evidence="6" key="1">
    <citation type="submission" date="2021-02" db="EMBL/GenBank/DDBJ databases">
        <authorList>
            <person name="Dougan E. K."/>
            <person name="Rhodes N."/>
            <person name="Thang M."/>
            <person name="Chan C."/>
        </authorList>
    </citation>
    <scope>NUCLEOTIDE SEQUENCE</scope>
</reference>
<dbReference type="PANTHER" id="PTHR10414:SF37">
    <property type="entry name" value="BB IN A BOXCAR, ISOFORM C"/>
    <property type="match status" value="1"/>
</dbReference>
<dbReference type="PANTHER" id="PTHR10414">
    <property type="entry name" value="ETHANOLAMINEPHOSPHOTRANSFERASE"/>
    <property type="match status" value="1"/>
</dbReference>
<comment type="subcellular location">
    <subcellularLocation>
        <location evidence="1">Membrane</location>
    </subcellularLocation>
</comment>
<dbReference type="Pfam" id="PF01066">
    <property type="entry name" value="CDP-OH_P_transf"/>
    <property type="match status" value="1"/>
</dbReference>
<dbReference type="AlphaFoldDB" id="A0A812Q9U9"/>
<comment type="similarity">
    <text evidence="2 5">Belongs to the CDP-alcohol phosphatidyltransferase class-I family.</text>
</comment>
<proteinExistence type="inferred from homology"/>
<keyword evidence="4" id="KW-0472">Membrane</keyword>
<evidence type="ECO:0000256" key="1">
    <source>
        <dbReference type="ARBA" id="ARBA00004370"/>
    </source>
</evidence>
<sequence length="238" mass="26640">MAWVLPVLTEEDLNHIAAHKYRPGVYTPLDNALSPFWQRIAEALPRWLAPNAITFIGFAPLVLVYTLSWHACPFCDVAPPRWLALSYATALYFYQTMDAVDGKQARRTGSSTPLGHLVDHGCDCLTGMSQHAALSMILMPGDMYWVLQCMRSIQTPIFLAAWQDRHTGFFPTSIGPIGVTELQYALMSPILLTAIVGPEVWQSWMTATVELPWASETIRLLIMKATVQLHVSPCSLYF</sequence>
<dbReference type="Proteomes" id="UP000604046">
    <property type="component" value="Unassembled WGS sequence"/>
</dbReference>
<name>A0A812Q9U9_9DINO</name>
<dbReference type="PROSITE" id="PS00379">
    <property type="entry name" value="CDP_ALCOHOL_P_TRANSF"/>
    <property type="match status" value="1"/>
</dbReference>
<evidence type="ECO:0000313" key="6">
    <source>
        <dbReference type="EMBL" id="CAE7382690.1"/>
    </source>
</evidence>
<keyword evidence="7" id="KW-1185">Reference proteome</keyword>
<dbReference type="InterPro" id="IPR043130">
    <property type="entry name" value="CDP-OH_PTrfase_TM_dom"/>
</dbReference>
<dbReference type="InterPro" id="IPR014472">
    <property type="entry name" value="CHOPT"/>
</dbReference>
<evidence type="ECO:0000256" key="2">
    <source>
        <dbReference type="ARBA" id="ARBA00010441"/>
    </source>
</evidence>
<accession>A0A812Q9U9</accession>
<gene>
    <name evidence="6" type="primary">chpt1</name>
    <name evidence="6" type="ORF">SNAT2548_LOCUS20883</name>
</gene>
<evidence type="ECO:0000256" key="4">
    <source>
        <dbReference type="ARBA" id="ARBA00023136"/>
    </source>
</evidence>
<evidence type="ECO:0000256" key="5">
    <source>
        <dbReference type="RuleBase" id="RU003750"/>
    </source>
</evidence>
<dbReference type="GO" id="GO:0008654">
    <property type="term" value="P:phospholipid biosynthetic process"/>
    <property type="evidence" value="ECO:0007669"/>
    <property type="project" value="InterPro"/>
</dbReference>
<dbReference type="Gene3D" id="1.20.120.1760">
    <property type="match status" value="1"/>
</dbReference>
<comment type="caution">
    <text evidence="6">The sequence shown here is derived from an EMBL/GenBank/DDBJ whole genome shotgun (WGS) entry which is preliminary data.</text>
</comment>
<dbReference type="InterPro" id="IPR000462">
    <property type="entry name" value="CDP-OH_P_trans"/>
</dbReference>
<evidence type="ECO:0000313" key="7">
    <source>
        <dbReference type="Proteomes" id="UP000604046"/>
    </source>
</evidence>
<keyword evidence="3 5" id="KW-0808">Transferase</keyword>
<organism evidence="6 7">
    <name type="scientific">Symbiodinium natans</name>
    <dbReference type="NCBI Taxonomy" id="878477"/>
    <lineage>
        <taxon>Eukaryota</taxon>
        <taxon>Sar</taxon>
        <taxon>Alveolata</taxon>
        <taxon>Dinophyceae</taxon>
        <taxon>Suessiales</taxon>
        <taxon>Symbiodiniaceae</taxon>
        <taxon>Symbiodinium</taxon>
    </lineage>
</organism>
<evidence type="ECO:0000256" key="3">
    <source>
        <dbReference type="ARBA" id="ARBA00022679"/>
    </source>
</evidence>
<dbReference type="GO" id="GO:0016020">
    <property type="term" value="C:membrane"/>
    <property type="evidence" value="ECO:0007669"/>
    <property type="project" value="UniProtKB-SubCell"/>
</dbReference>
<dbReference type="EMBL" id="CAJNDS010002228">
    <property type="protein sequence ID" value="CAE7382690.1"/>
    <property type="molecule type" value="Genomic_DNA"/>
</dbReference>
<protein>
    <submittedName>
        <fullName evidence="6">Chpt1 protein</fullName>
    </submittedName>
</protein>